<keyword evidence="2" id="KW-1185">Reference proteome</keyword>
<dbReference type="EMBL" id="JAUSUY010000004">
    <property type="protein sequence ID" value="MDT3425826.1"/>
    <property type="molecule type" value="Genomic_DNA"/>
</dbReference>
<evidence type="ECO:0000313" key="1">
    <source>
        <dbReference type="EMBL" id="MDT3425826.1"/>
    </source>
</evidence>
<protein>
    <recommendedName>
        <fullName evidence="3">Tc1-like transposase DDE domain-containing protein</fullName>
    </recommendedName>
</protein>
<sequence length="76" mass="8761">MSLHYENLRLTRVVSTKDGNEHVAGTMSASLGRLILSLTLNPELNLVEGLWKWLKSDIIIVNSKYERRQKGEYNIF</sequence>
<dbReference type="Proteomes" id="UP001248709">
    <property type="component" value="Unassembled WGS sequence"/>
</dbReference>
<dbReference type="RefSeq" id="WP_051503567.1">
    <property type="nucleotide sequence ID" value="NZ_JAUSUY010000004.1"/>
</dbReference>
<comment type="caution">
    <text evidence="1">The sequence shown here is derived from an EMBL/GenBank/DDBJ whole genome shotgun (WGS) entry which is preliminary data.</text>
</comment>
<organism evidence="1 2">
    <name type="scientific">Paenibacillus forsythiae</name>
    <dbReference type="NCBI Taxonomy" id="365616"/>
    <lineage>
        <taxon>Bacteria</taxon>
        <taxon>Bacillati</taxon>
        <taxon>Bacillota</taxon>
        <taxon>Bacilli</taxon>
        <taxon>Bacillales</taxon>
        <taxon>Paenibacillaceae</taxon>
        <taxon>Paenibacillus</taxon>
    </lineage>
</organism>
<gene>
    <name evidence="1" type="ORF">J2Z22_001345</name>
</gene>
<name>A0ABU3H527_9BACL</name>
<evidence type="ECO:0000313" key="2">
    <source>
        <dbReference type="Proteomes" id="UP001248709"/>
    </source>
</evidence>
<proteinExistence type="predicted"/>
<reference evidence="1 2" key="1">
    <citation type="submission" date="2023-07" db="EMBL/GenBank/DDBJ databases">
        <title>Genomic Encyclopedia of Type Strains, Phase IV (KMG-IV): sequencing the most valuable type-strain genomes for metagenomic binning, comparative biology and taxonomic classification.</title>
        <authorList>
            <person name="Goeker M."/>
        </authorList>
    </citation>
    <scope>NUCLEOTIDE SEQUENCE [LARGE SCALE GENOMIC DNA]</scope>
    <source>
        <strain evidence="1 2">T98</strain>
    </source>
</reference>
<accession>A0ABU3H527</accession>
<evidence type="ECO:0008006" key="3">
    <source>
        <dbReference type="Google" id="ProtNLM"/>
    </source>
</evidence>